<keyword evidence="4" id="KW-0812">Transmembrane</keyword>
<sequence length="136" mass="15872">MSVIRWLTVALLLAFCTNKVHSDASDHKYKPADEVPIYANKVGPFHNPSETYRYYDLPFCLPARLKEKPEALGEVLNGDRLVSAPYKLETSWSKRLENRLQKNHLQKTKVIINSEKPLPKDLLFQMYYDDLPFWGF</sequence>
<gene>
    <name evidence="11" type="ORF">HannXRQ_Chr09g0261011</name>
</gene>
<keyword evidence="8" id="KW-0333">Golgi apparatus</keyword>
<proteinExistence type="inferred from homology"/>
<dbReference type="AlphaFoldDB" id="A0A251TWI9"/>
<dbReference type="EMBL" id="CM007898">
    <property type="protein sequence ID" value="OTG15497.1"/>
    <property type="molecule type" value="Genomic_DNA"/>
</dbReference>
<dbReference type="PANTHER" id="PTHR10766:SF169">
    <property type="entry name" value="TRANSMEMBRANE 9 SUPERFAMILY MEMBER"/>
    <property type="match status" value="1"/>
</dbReference>
<evidence type="ECO:0000256" key="8">
    <source>
        <dbReference type="ARBA" id="ARBA00023034"/>
    </source>
</evidence>
<evidence type="ECO:0000256" key="4">
    <source>
        <dbReference type="ARBA" id="ARBA00022692"/>
    </source>
</evidence>
<dbReference type="PANTHER" id="PTHR10766">
    <property type="entry name" value="TRANSMEMBRANE 9 SUPERFAMILY PROTEIN"/>
    <property type="match status" value="1"/>
</dbReference>
<evidence type="ECO:0000256" key="6">
    <source>
        <dbReference type="ARBA" id="ARBA00022753"/>
    </source>
</evidence>
<dbReference type="Proteomes" id="UP000215914">
    <property type="component" value="Chromosome 9"/>
</dbReference>
<comment type="similarity">
    <text evidence="3 10">Belongs to the nonaspanin (TM9SF) (TC 9.A.2) family.</text>
</comment>
<evidence type="ECO:0000256" key="3">
    <source>
        <dbReference type="ARBA" id="ARBA00005227"/>
    </source>
</evidence>
<feature type="signal peptide" evidence="10">
    <location>
        <begin position="1"/>
        <end position="22"/>
    </location>
</feature>
<evidence type="ECO:0000313" key="11">
    <source>
        <dbReference type="EMBL" id="OTG15497.1"/>
    </source>
</evidence>
<feature type="chain" id="PRO_5011829729" description="Transmembrane 9 superfamily member" evidence="10">
    <location>
        <begin position="23"/>
        <end position="136"/>
    </location>
</feature>
<keyword evidence="6" id="KW-0967">Endosome</keyword>
<reference evidence="12" key="1">
    <citation type="journal article" date="2017" name="Nature">
        <title>The sunflower genome provides insights into oil metabolism, flowering and Asterid evolution.</title>
        <authorList>
            <person name="Badouin H."/>
            <person name="Gouzy J."/>
            <person name="Grassa C.J."/>
            <person name="Murat F."/>
            <person name="Staton S.E."/>
            <person name="Cottret L."/>
            <person name="Lelandais-Briere C."/>
            <person name="Owens G.L."/>
            <person name="Carrere S."/>
            <person name="Mayjonade B."/>
            <person name="Legrand L."/>
            <person name="Gill N."/>
            <person name="Kane N.C."/>
            <person name="Bowers J.E."/>
            <person name="Hubner S."/>
            <person name="Bellec A."/>
            <person name="Berard A."/>
            <person name="Berges H."/>
            <person name="Blanchet N."/>
            <person name="Boniface M.C."/>
            <person name="Brunel D."/>
            <person name="Catrice O."/>
            <person name="Chaidir N."/>
            <person name="Claudel C."/>
            <person name="Donnadieu C."/>
            <person name="Faraut T."/>
            <person name="Fievet G."/>
            <person name="Helmstetter N."/>
            <person name="King M."/>
            <person name="Knapp S.J."/>
            <person name="Lai Z."/>
            <person name="Le Paslier M.C."/>
            <person name="Lippi Y."/>
            <person name="Lorenzon L."/>
            <person name="Mandel J.R."/>
            <person name="Marage G."/>
            <person name="Marchand G."/>
            <person name="Marquand E."/>
            <person name="Bret-Mestries E."/>
            <person name="Morien E."/>
            <person name="Nambeesan S."/>
            <person name="Nguyen T."/>
            <person name="Pegot-Espagnet P."/>
            <person name="Pouilly N."/>
            <person name="Raftis F."/>
            <person name="Sallet E."/>
            <person name="Schiex T."/>
            <person name="Thomas J."/>
            <person name="Vandecasteele C."/>
            <person name="Vares D."/>
            <person name="Vear F."/>
            <person name="Vautrin S."/>
            <person name="Crespi M."/>
            <person name="Mangin B."/>
            <person name="Burke J.M."/>
            <person name="Salse J."/>
            <person name="Munos S."/>
            <person name="Vincourt P."/>
            <person name="Rieseberg L.H."/>
            <person name="Langlade N.B."/>
        </authorList>
    </citation>
    <scope>NUCLEOTIDE SEQUENCE [LARGE SCALE GENOMIC DNA]</scope>
    <source>
        <strain evidence="12">cv. SF193</strain>
    </source>
</reference>
<evidence type="ECO:0000256" key="1">
    <source>
        <dbReference type="ARBA" id="ARBA00004337"/>
    </source>
</evidence>
<keyword evidence="12" id="KW-1185">Reference proteome</keyword>
<evidence type="ECO:0000256" key="10">
    <source>
        <dbReference type="RuleBase" id="RU363079"/>
    </source>
</evidence>
<dbReference type="GO" id="GO:0010008">
    <property type="term" value="C:endosome membrane"/>
    <property type="evidence" value="ECO:0007669"/>
    <property type="project" value="UniProtKB-SubCell"/>
</dbReference>
<keyword evidence="5 10" id="KW-0732">Signal</keyword>
<evidence type="ECO:0000256" key="9">
    <source>
        <dbReference type="ARBA" id="ARBA00023136"/>
    </source>
</evidence>
<evidence type="ECO:0000256" key="5">
    <source>
        <dbReference type="ARBA" id="ARBA00022729"/>
    </source>
</evidence>
<evidence type="ECO:0000256" key="7">
    <source>
        <dbReference type="ARBA" id="ARBA00022989"/>
    </source>
</evidence>
<name>A0A251TWI9_HELAN</name>
<dbReference type="InterPro" id="IPR004240">
    <property type="entry name" value="EMP70"/>
</dbReference>
<accession>A0A251TWI9</accession>
<dbReference type="Pfam" id="PF02990">
    <property type="entry name" value="EMP70"/>
    <property type="match status" value="1"/>
</dbReference>
<dbReference type="GO" id="GO:0000139">
    <property type="term" value="C:Golgi membrane"/>
    <property type="evidence" value="ECO:0007669"/>
    <property type="project" value="UniProtKB-SubCell"/>
</dbReference>
<evidence type="ECO:0000256" key="2">
    <source>
        <dbReference type="ARBA" id="ARBA00004653"/>
    </source>
</evidence>
<organism evidence="11 12">
    <name type="scientific">Helianthus annuus</name>
    <name type="common">Common sunflower</name>
    <dbReference type="NCBI Taxonomy" id="4232"/>
    <lineage>
        <taxon>Eukaryota</taxon>
        <taxon>Viridiplantae</taxon>
        <taxon>Streptophyta</taxon>
        <taxon>Embryophyta</taxon>
        <taxon>Tracheophyta</taxon>
        <taxon>Spermatophyta</taxon>
        <taxon>Magnoliopsida</taxon>
        <taxon>eudicotyledons</taxon>
        <taxon>Gunneridae</taxon>
        <taxon>Pentapetalae</taxon>
        <taxon>asterids</taxon>
        <taxon>campanulids</taxon>
        <taxon>Asterales</taxon>
        <taxon>Asteraceae</taxon>
        <taxon>Asteroideae</taxon>
        <taxon>Heliantheae alliance</taxon>
        <taxon>Heliantheae</taxon>
        <taxon>Helianthus</taxon>
    </lineage>
</organism>
<comment type="subcellular location">
    <subcellularLocation>
        <location evidence="1">Endosome membrane</location>
        <topology evidence="1">Multi-pass membrane protein</topology>
    </subcellularLocation>
    <subcellularLocation>
        <location evidence="2">Golgi apparatus membrane</location>
        <topology evidence="2">Multi-pass membrane protein</topology>
    </subcellularLocation>
</comment>
<evidence type="ECO:0000313" key="12">
    <source>
        <dbReference type="Proteomes" id="UP000215914"/>
    </source>
</evidence>
<dbReference type="InParanoid" id="A0A251TWI9"/>
<protein>
    <recommendedName>
        <fullName evidence="10">Transmembrane 9 superfamily member</fullName>
    </recommendedName>
</protein>
<keyword evidence="9" id="KW-0472">Membrane</keyword>
<keyword evidence="7" id="KW-1133">Transmembrane helix</keyword>